<accession>A0A558CRE2</accession>
<protein>
    <submittedName>
        <fullName evidence="1">Uncharacterized protein</fullName>
    </submittedName>
</protein>
<dbReference type="Proteomes" id="UP000317355">
    <property type="component" value="Unassembled WGS sequence"/>
</dbReference>
<evidence type="ECO:0000313" key="2">
    <source>
        <dbReference type="Proteomes" id="UP000317355"/>
    </source>
</evidence>
<organism evidence="1 2">
    <name type="scientific">Sedimenticola thiotaurini</name>
    <dbReference type="NCBI Taxonomy" id="1543721"/>
    <lineage>
        <taxon>Bacteria</taxon>
        <taxon>Pseudomonadati</taxon>
        <taxon>Pseudomonadota</taxon>
        <taxon>Gammaproteobacteria</taxon>
        <taxon>Chromatiales</taxon>
        <taxon>Sedimenticolaceae</taxon>
        <taxon>Sedimenticola</taxon>
    </lineage>
</organism>
<name>A0A558CRE2_9GAMM</name>
<comment type="caution">
    <text evidence="1">The sequence shown here is derived from an EMBL/GenBank/DDBJ whole genome shotgun (WGS) entry which is preliminary data.</text>
</comment>
<sequence>MHAESAHEMPGCESSCYKVCESGDKGGRARILGADMRGYEGDFSETAGKQLRQQGDRWRFDRRQRGAAICAKLAGLAFGISA</sequence>
<dbReference type="EMBL" id="VMRY01000097">
    <property type="protein sequence ID" value="TVT51316.1"/>
    <property type="molecule type" value="Genomic_DNA"/>
</dbReference>
<gene>
    <name evidence="1" type="ORF">FHK82_16080</name>
</gene>
<proteinExistence type="predicted"/>
<dbReference type="AlphaFoldDB" id="A0A558CRE2"/>
<reference evidence="1 2" key="1">
    <citation type="submission" date="2019-07" db="EMBL/GenBank/DDBJ databases">
        <title>The pathways for chlorine oxyanion respiration interact through the shared metabolite chlorate.</title>
        <authorList>
            <person name="Barnum T.P."/>
            <person name="Cheng Y."/>
            <person name="Hill K.A."/>
            <person name="Lucas L.N."/>
            <person name="Carlson H.K."/>
            <person name="Coates J.D."/>
        </authorList>
    </citation>
    <scope>NUCLEOTIDE SEQUENCE [LARGE SCALE GENOMIC DNA]</scope>
    <source>
        <strain evidence="1">BK-3</strain>
    </source>
</reference>
<evidence type="ECO:0000313" key="1">
    <source>
        <dbReference type="EMBL" id="TVT51316.1"/>
    </source>
</evidence>